<dbReference type="EC" id="1.13.11.93" evidence="6"/>
<comment type="similarity">
    <text evidence="5">Belongs to the 2-oxoadipate dioxygenase/decarboxylase family.</text>
</comment>
<name>A0A1T0CT14_9GAMM</name>
<dbReference type="OrthoDB" id="4394119at2"/>
<dbReference type="RefSeq" id="WP_078253245.1">
    <property type="nucleotide sequence ID" value="NZ_MUYU01000006.1"/>
</dbReference>
<sequence length="455" mass="50660">MSQFIPKADIRHAFSLAMSKMYQTEVPLYKDLMDLVADINADTLAKDGELKQHLSNTGELSRIDLERHGAIRLGLPSELATMRRLFAVMGMYPVGYYDLAPAGVPVHSTAFRAIDSAELQISPFRVFCSLLRPELIDDDKLRDTALQTLQNRQIFSDGVLALIDKCEQDGGLNADDADKFVSEAIKTFQWHKTSPISKAFYEQLLSQHRLIADVVGFYGPHINHLTPRTLDIDAVQDEMGRRGITAKEIIEGPPRRNCPILLRQTSFKALNEAIIFTGDGQEAGSHTARFGEIEQRGIALTPKGRALYDELLAKARANLATTPEKDPDAYYQALSESFTAFPDDYQTLYNDGLAYFYYQLSDDFASKDMGDKSVQTLLNNGVLRLEPIVYEDFLPVSAAGIFQSNLGDDAKSGYDGASNQVAFERDLGVAVYDECTLYQAMMDKSLAECLEKLSK</sequence>
<evidence type="ECO:0000256" key="3">
    <source>
        <dbReference type="ARBA" id="ARBA00023002"/>
    </source>
</evidence>
<dbReference type="Pfam" id="PF07063">
    <property type="entry name" value="HGLS"/>
    <property type="match status" value="1"/>
</dbReference>
<dbReference type="Gene3D" id="3.10.180.80">
    <property type="entry name" value="Uncharacterised protein PF07063, DUF1338"/>
    <property type="match status" value="1"/>
</dbReference>
<evidence type="ECO:0000256" key="6">
    <source>
        <dbReference type="ARBA" id="ARBA00035023"/>
    </source>
</evidence>
<organism evidence="9 10">
    <name type="scientific">Moraxella pluranimalium</name>
    <dbReference type="NCBI Taxonomy" id="470453"/>
    <lineage>
        <taxon>Bacteria</taxon>
        <taxon>Pseudomonadati</taxon>
        <taxon>Pseudomonadota</taxon>
        <taxon>Gammaproteobacteria</taxon>
        <taxon>Moraxellales</taxon>
        <taxon>Moraxellaceae</taxon>
        <taxon>Moraxella</taxon>
    </lineage>
</organism>
<accession>A0A1T0CT14</accession>
<dbReference type="EMBL" id="MUYU01000006">
    <property type="protein sequence ID" value="OOS25490.1"/>
    <property type="molecule type" value="Genomic_DNA"/>
</dbReference>
<evidence type="ECO:0000256" key="5">
    <source>
        <dbReference type="ARBA" id="ARBA00035013"/>
    </source>
</evidence>
<proteinExistence type="inferred from homology"/>
<dbReference type="InterPro" id="IPR009770">
    <property type="entry name" value="HGLS"/>
</dbReference>
<reference evidence="9 10" key="1">
    <citation type="submission" date="2017-02" db="EMBL/GenBank/DDBJ databases">
        <title>Draft genome sequence of Moraxella pluranimalium CCUG 54913T type strain.</title>
        <authorList>
            <person name="Salva-Serra F."/>
            <person name="Engstrom-Jakobsson H."/>
            <person name="Thorell K."/>
            <person name="Jaen-Luchoro D."/>
            <person name="Gonzales-Siles L."/>
            <person name="Karlsson R."/>
            <person name="Yazdan S."/>
            <person name="Boulund F."/>
            <person name="Johnning A."/>
            <person name="Engstrand L."/>
            <person name="Kristiansson E."/>
            <person name="Moore E."/>
        </authorList>
    </citation>
    <scope>NUCLEOTIDE SEQUENCE [LARGE SCALE GENOMIC DNA]</scope>
    <source>
        <strain evidence="9 10">CCUG 54913</strain>
    </source>
</reference>
<dbReference type="PANTHER" id="PTHR39479:SF2">
    <property type="entry name" value="2-OXOADIPATE DIOXYGENASE_DECARBOXYLASE"/>
    <property type="match status" value="1"/>
</dbReference>
<keyword evidence="4" id="KW-0408">Iron</keyword>
<evidence type="ECO:0000256" key="8">
    <source>
        <dbReference type="ARBA" id="ARBA00035045"/>
    </source>
</evidence>
<comment type="cofactor">
    <cofactor evidence="1">
        <name>Fe(2+)</name>
        <dbReference type="ChEBI" id="CHEBI:29033"/>
    </cofactor>
</comment>
<dbReference type="SMART" id="SM01150">
    <property type="entry name" value="DUF1338"/>
    <property type="match status" value="1"/>
</dbReference>
<gene>
    <name evidence="9" type="ORF">B0680_01255</name>
</gene>
<dbReference type="InterPro" id="IPR047869">
    <property type="entry name" value="YdcJ_bac-like"/>
</dbReference>
<dbReference type="PANTHER" id="PTHR39479">
    <property type="match status" value="1"/>
</dbReference>
<evidence type="ECO:0000256" key="2">
    <source>
        <dbReference type="ARBA" id="ARBA00022964"/>
    </source>
</evidence>
<evidence type="ECO:0000256" key="4">
    <source>
        <dbReference type="ARBA" id="ARBA00023004"/>
    </source>
</evidence>
<evidence type="ECO:0000256" key="7">
    <source>
        <dbReference type="ARBA" id="ARBA00035034"/>
    </source>
</evidence>
<evidence type="ECO:0000313" key="10">
    <source>
        <dbReference type="Proteomes" id="UP000189800"/>
    </source>
</evidence>
<keyword evidence="2" id="KW-0223">Dioxygenase</keyword>
<keyword evidence="10" id="KW-1185">Reference proteome</keyword>
<evidence type="ECO:0000256" key="1">
    <source>
        <dbReference type="ARBA" id="ARBA00001954"/>
    </source>
</evidence>
<dbReference type="CDD" id="cd16348">
    <property type="entry name" value="VOC_YdcJ_like"/>
    <property type="match status" value="1"/>
</dbReference>
<evidence type="ECO:0000313" key="9">
    <source>
        <dbReference type="EMBL" id="OOS25490.1"/>
    </source>
</evidence>
<protein>
    <recommendedName>
        <fullName evidence="7">2-oxoadipate dioxygenase/decarboxylase</fullName>
        <ecNumber evidence="6">1.13.11.93</ecNumber>
    </recommendedName>
    <alternativeName>
        <fullName evidence="8">2-hydroxyglutarate synthase</fullName>
    </alternativeName>
</protein>
<dbReference type="GO" id="GO:0051213">
    <property type="term" value="F:dioxygenase activity"/>
    <property type="evidence" value="ECO:0007669"/>
    <property type="project" value="UniProtKB-KW"/>
</dbReference>
<dbReference type="Proteomes" id="UP000189800">
    <property type="component" value="Unassembled WGS sequence"/>
</dbReference>
<comment type="caution">
    <text evidence="9">The sequence shown here is derived from an EMBL/GenBank/DDBJ whole genome shotgun (WGS) entry which is preliminary data.</text>
</comment>
<keyword evidence="3" id="KW-0560">Oxidoreductase</keyword>
<dbReference type="AlphaFoldDB" id="A0A1T0CT14"/>